<evidence type="ECO:0000313" key="6">
    <source>
        <dbReference type="EMBL" id="GGO57176.1"/>
    </source>
</evidence>
<dbReference type="RefSeq" id="WP_189039667.1">
    <property type="nucleotide sequence ID" value="NZ_BMMP01000023.1"/>
</dbReference>
<dbReference type="Proteomes" id="UP000631535">
    <property type="component" value="Unassembled WGS sequence"/>
</dbReference>
<organism evidence="6 7">
    <name type="scientific">Streptomyces daqingensis</name>
    <dbReference type="NCBI Taxonomy" id="1472640"/>
    <lineage>
        <taxon>Bacteria</taxon>
        <taxon>Bacillati</taxon>
        <taxon>Actinomycetota</taxon>
        <taxon>Actinomycetes</taxon>
        <taxon>Kitasatosporales</taxon>
        <taxon>Streptomycetaceae</taxon>
        <taxon>Streptomyces</taxon>
    </lineage>
</organism>
<comment type="catalytic activity">
    <reaction evidence="3">
        <text>(2S,6S)-2,6-diaminopimelate = meso-2,6-diaminopimelate</text>
        <dbReference type="Rhea" id="RHEA:15393"/>
        <dbReference type="ChEBI" id="CHEBI:57609"/>
        <dbReference type="ChEBI" id="CHEBI:57791"/>
        <dbReference type="EC" id="5.1.1.7"/>
    </reaction>
</comment>
<comment type="subunit">
    <text evidence="3">Homodimer.</text>
</comment>
<keyword evidence="7" id="KW-1185">Reference proteome</keyword>
<evidence type="ECO:0000256" key="2">
    <source>
        <dbReference type="ARBA" id="ARBA00023235"/>
    </source>
</evidence>
<feature type="binding site" evidence="3">
    <location>
        <begin position="225"/>
        <end position="226"/>
    </location>
    <ligand>
        <name>substrate</name>
    </ligand>
</feature>
<sequence>MYDFVKYQALGNDYLVIDPQRIDLLGLPSTAQAARLLCDRHFGVGADGILLGPVGAVRDGEPVVLHAFNSDGSVCGRSANGLRIFALYLSQYHQGARDVLIRTLAGDTAVRIEDLDEGIARVEMGRPTFEAADIPAQDLPGPVVTRPLDVAGRQLQVTCLNNGNPHTVVPLPEVSAALAHELGPLIAGHPAFPERTNVQFMRVLDRETVEIEIWERGAGYALASGSSACAAASAAHALGLVDHAVRVRMPGGVFETTIDAQGAVTLSGASEQVAAGFLAPRLRAHLGLPAVPDAPATGTPAPHTDTSRPTARASAARGTAA</sequence>
<comment type="caution">
    <text evidence="6">The sequence shown here is derived from an EMBL/GenBank/DDBJ whole genome shotgun (WGS) entry which is preliminary data.</text>
</comment>
<feature type="site" description="Could be important to modulate the pK values of the two catalytic cysteine residues" evidence="3">
    <location>
        <position position="166"/>
    </location>
</feature>
<dbReference type="PANTHER" id="PTHR31689:SF0">
    <property type="entry name" value="DIAMINOPIMELATE EPIMERASE"/>
    <property type="match status" value="1"/>
</dbReference>
<feature type="binding site" evidence="3">
    <location>
        <position position="69"/>
    </location>
    <ligand>
        <name>substrate</name>
    </ligand>
</feature>
<keyword evidence="3" id="KW-0457">Lysine biosynthesis</keyword>
<keyword evidence="3" id="KW-0963">Cytoplasm</keyword>
<evidence type="ECO:0000313" key="7">
    <source>
        <dbReference type="Proteomes" id="UP000631535"/>
    </source>
</evidence>
<dbReference type="HAMAP" id="MF_00197">
    <property type="entry name" value="DAP_epimerase"/>
    <property type="match status" value="1"/>
</dbReference>
<feature type="compositionally biased region" description="Low complexity" evidence="5">
    <location>
        <begin position="307"/>
        <end position="321"/>
    </location>
</feature>
<dbReference type="Pfam" id="PF01678">
    <property type="entry name" value="DAP_epimerase"/>
    <property type="match status" value="2"/>
</dbReference>
<keyword evidence="2 3" id="KW-0413">Isomerase</keyword>
<feature type="region of interest" description="Disordered" evidence="5">
    <location>
        <begin position="290"/>
        <end position="321"/>
    </location>
</feature>
<evidence type="ECO:0000256" key="5">
    <source>
        <dbReference type="SAM" id="MobiDB-lite"/>
    </source>
</evidence>
<dbReference type="EMBL" id="BMMP01000023">
    <property type="protein sequence ID" value="GGO57176.1"/>
    <property type="molecule type" value="Genomic_DNA"/>
</dbReference>
<feature type="site" description="Could be important to modulate the pK values of the two catalytic cysteine residues" evidence="3">
    <location>
        <position position="215"/>
    </location>
</feature>
<proteinExistence type="inferred from homology"/>
<feature type="binding site" evidence="3">
    <location>
        <position position="197"/>
    </location>
    <ligand>
        <name>substrate</name>
    </ligand>
</feature>
<dbReference type="PANTHER" id="PTHR31689">
    <property type="entry name" value="DIAMINOPIMELATE EPIMERASE, CHLOROPLASTIC"/>
    <property type="match status" value="1"/>
</dbReference>
<feature type="binding site" evidence="3">
    <location>
        <begin position="215"/>
        <end position="216"/>
    </location>
    <ligand>
        <name>substrate</name>
    </ligand>
</feature>
<evidence type="ECO:0000256" key="1">
    <source>
        <dbReference type="ARBA" id="ARBA00010219"/>
    </source>
</evidence>
<comment type="caution">
    <text evidence="3">Lacks conserved residue(s) required for the propagation of feature annotation.</text>
</comment>
<name>A0ABQ2MS19_9ACTN</name>
<evidence type="ECO:0000256" key="4">
    <source>
        <dbReference type="NCBIfam" id="TIGR00652"/>
    </source>
</evidence>
<gene>
    <name evidence="3 6" type="primary">dapF</name>
    <name evidence="6" type="ORF">GCM10012287_52450</name>
</gene>
<protein>
    <recommendedName>
        <fullName evidence="3 4">Diaminopimelate epimerase</fullName>
        <shortName evidence="3">DAP epimerase</shortName>
        <ecNumber evidence="3 4">5.1.1.7</ecNumber>
    </recommendedName>
    <alternativeName>
        <fullName evidence="3">PLP-independent amino acid racemase</fullName>
    </alternativeName>
</protein>
<keyword evidence="3" id="KW-0028">Amino-acid biosynthesis</keyword>
<dbReference type="EC" id="5.1.1.7" evidence="3 4"/>
<reference evidence="7" key="1">
    <citation type="journal article" date="2019" name="Int. J. Syst. Evol. Microbiol.">
        <title>The Global Catalogue of Microorganisms (GCM) 10K type strain sequencing project: providing services to taxonomists for standard genome sequencing and annotation.</title>
        <authorList>
            <consortium name="The Broad Institute Genomics Platform"/>
            <consortium name="The Broad Institute Genome Sequencing Center for Infectious Disease"/>
            <person name="Wu L."/>
            <person name="Ma J."/>
        </authorList>
    </citation>
    <scope>NUCLEOTIDE SEQUENCE [LARGE SCALE GENOMIC DNA]</scope>
    <source>
        <strain evidence="7">CGMCC 4.7178</strain>
    </source>
</reference>
<comment type="similarity">
    <text evidence="1 3">Belongs to the diaminopimelate epimerase family.</text>
</comment>
<comment type="function">
    <text evidence="3">Catalyzes the stereoinversion of LL-2,6-diaminopimelate (L,L-DAP) to meso-diaminopimelate (meso-DAP), a precursor of L-lysine and an essential component of the bacterial peptidoglycan.</text>
</comment>
<dbReference type="Gene3D" id="3.10.310.10">
    <property type="entry name" value="Diaminopimelate Epimerase, Chain A, domain 1"/>
    <property type="match status" value="2"/>
</dbReference>
<dbReference type="NCBIfam" id="TIGR00652">
    <property type="entry name" value="DapF"/>
    <property type="match status" value="1"/>
</dbReference>
<feature type="binding site" evidence="3">
    <location>
        <position position="164"/>
    </location>
    <ligand>
        <name>substrate</name>
    </ligand>
</feature>
<evidence type="ECO:0000256" key="3">
    <source>
        <dbReference type="HAMAP-Rule" id="MF_00197"/>
    </source>
</evidence>
<accession>A0ABQ2MS19</accession>
<comment type="subcellular location">
    <subcellularLocation>
        <location evidence="3">Cytoplasm</location>
    </subcellularLocation>
</comment>
<comment type="pathway">
    <text evidence="3">Amino-acid biosynthesis; L-lysine biosynthesis via DAP pathway; DL-2,6-diaminopimelate from LL-2,6-diaminopimelate: step 1/1.</text>
</comment>
<feature type="binding site" evidence="3">
    <location>
        <position position="12"/>
    </location>
    <ligand>
        <name>substrate</name>
    </ligand>
</feature>
<dbReference type="SUPFAM" id="SSF54506">
    <property type="entry name" value="Diaminopimelate epimerase-like"/>
    <property type="match status" value="2"/>
</dbReference>
<dbReference type="InterPro" id="IPR001653">
    <property type="entry name" value="DAP_epimerase_DapF"/>
</dbReference>